<dbReference type="Gene3D" id="3.40.50.2300">
    <property type="match status" value="1"/>
</dbReference>
<dbReference type="GO" id="GO:0003677">
    <property type="term" value="F:DNA binding"/>
    <property type="evidence" value="ECO:0007669"/>
    <property type="project" value="UniProtKB-KW"/>
</dbReference>
<dbReference type="EMBL" id="CADILG010000019">
    <property type="protein sequence ID" value="CAB3872307.1"/>
    <property type="molecule type" value="Genomic_DNA"/>
</dbReference>
<evidence type="ECO:0000256" key="2">
    <source>
        <dbReference type="ARBA" id="ARBA00023125"/>
    </source>
</evidence>
<dbReference type="GO" id="GO:0006355">
    <property type="term" value="P:regulation of DNA-templated transcription"/>
    <property type="evidence" value="ECO:0007669"/>
    <property type="project" value="InterPro"/>
</dbReference>
<dbReference type="InterPro" id="IPR039420">
    <property type="entry name" value="WalR-like"/>
</dbReference>
<evidence type="ECO:0000259" key="4">
    <source>
        <dbReference type="PROSITE" id="PS50043"/>
    </source>
</evidence>
<feature type="modified residue" description="4-aspartylphosphate" evidence="3">
    <location>
        <position position="55"/>
    </location>
</feature>
<keyword evidence="7" id="KW-1185">Reference proteome</keyword>
<keyword evidence="1 3" id="KW-0597">Phosphoprotein</keyword>
<evidence type="ECO:0000313" key="6">
    <source>
        <dbReference type="EMBL" id="CAB3872307.1"/>
    </source>
</evidence>
<dbReference type="GO" id="GO:0000160">
    <property type="term" value="P:phosphorelay signal transduction system"/>
    <property type="evidence" value="ECO:0007669"/>
    <property type="project" value="InterPro"/>
</dbReference>
<dbReference type="InterPro" id="IPR000792">
    <property type="entry name" value="Tscrpt_reg_LuxR_C"/>
</dbReference>
<dbReference type="SMART" id="SM00448">
    <property type="entry name" value="REC"/>
    <property type="match status" value="1"/>
</dbReference>
<accession>A0A6S7DPW4</accession>
<dbReference type="SUPFAM" id="SSF46894">
    <property type="entry name" value="C-terminal effector domain of the bipartite response regulators"/>
    <property type="match status" value="1"/>
</dbReference>
<feature type="domain" description="HTH luxR-type" evidence="4">
    <location>
        <begin position="144"/>
        <end position="209"/>
    </location>
</feature>
<dbReference type="RefSeq" id="WP_175207639.1">
    <property type="nucleotide sequence ID" value="NZ_CADILG010000019.1"/>
</dbReference>
<proteinExistence type="predicted"/>
<dbReference type="Proteomes" id="UP000494117">
    <property type="component" value="Unassembled WGS sequence"/>
</dbReference>
<sequence length="215" mass="22901">MTAVLMVDDHAMFREGLKLTIARLAPTLEICLASNGNEAISILGSRTDISCVIMDYYLPDIGGSALLKRLRQLRPGIRVLVMSASEDVNDRDRALMAGARGFLHKSASSQMLLAALQEIQSPQGACAPPPRAAAATPNAAQTDEIALLSELTPRQGDVLRLICAGIGNREIAQQLDVAEKTVKAHITAILSTLGVQNRTQATLLARRGGLLGKPK</sequence>
<dbReference type="PROSITE" id="PS50043">
    <property type="entry name" value="HTH_LUXR_2"/>
    <property type="match status" value="1"/>
</dbReference>
<feature type="domain" description="Response regulatory" evidence="5">
    <location>
        <begin position="3"/>
        <end position="120"/>
    </location>
</feature>
<dbReference type="CDD" id="cd17535">
    <property type="entry name" value="REC_NarL-like"/>
    <property type="match status" value="1"/>
</dbReference>
<reference evidence="6 7" key="1">
    <citation type="submission" date="2020-04" db="EMBL/GenBank/DDBJ databases">
        <authorList>
            <person name="De Canck E."/>
        </authorList>
    </citation>
    <scope>NUCLEOTIDE SEQUENCE [LARGE SCALE GENOMIC DNA]</scope>
    <source>
        <strain evidence="6 7">LMG 26858</strain>
    </source>
</reference>
<dbReference type="CDD" id="cd06170">
    <property type="entry name" value="LuxR_C_like"/>
    <property type="match status" value="1"/>
</dbReference>
<dbReference type="PROSITE" id="PS50110">
    <property type="entry name" value="RESPONSE_REGULATORY"/>
    <property type="match status" value="1"/>
</dbReference>
<dbReference type="Gene3D" id="1.10.10.10">
    <property type="entry name" value="Winged helix-like DNA-binding domain superfamily/Winged helix DNA-binding domain"/>
    <property type="match status" value="1"/>
</dbReference>
<dbReference type="InterPro" id="IPR036388">
    <property type="entry name" value="WH-like_DNA-bd_sf"/>
</dbReference>
<dbReference type="SMART" id="SM00421">
    <property type="entry name" value="HTH_LUXR"/>
    <property type="match status" value="1"/>
</dbReference>
<dbReference type="AlphaFoldDB" id="A0A6S7DPW4"/>
<dbReference type="InterPro" id="IPR011006">
    <property type="entry name" value="CheY-like_superfamily"/>
</dbReference>
<dbReference type="InterPro" id="IPR016032">
    <property type="entry name" value="Sig_transdc_resp-reg_C-effctor"/>
</dbReference>
<dbReference type="InterPro" id="IPR001789">
    <property type="entry name" value="Sig_transdc_resp-reg_receiver"/>
</dbReference>
<evidence type="ECO:0000256" key="1">
    <source>
        <dbReference type="ARBA" id="ARBA00022553"/>
    </source>
</evidence>
<dbReference type="InterPro" id="IPR058245">
    <property type="entry name" value="NreC/VraR/RcsB-like_REC"/>
</dbReference>
<dbReference type="Pfam" id="PF00072">
    <property type="entry name" value="Response_reg"/>
    <property type="match status" value="1"/>
</dbReference>
<dbReference type="PRINTS" id="PR00038">
    <property type="entry name" value="HTHLUXR"/>
</dbReference>
<keyword evidence="2" id="KW-0238">DNA-binding</keyword>
<dbReference type="Pfam" id="PF00196">
    <property type="entry name" value="GerE"/>
    <property type="match status" value="1"/>
</dbReference>
<gene>
    <name evidence="6" type="primary">degU_2</name>
    <name evidence="6" type="ORF">LMG26858_02793</name>
</gene>
<dbReference type="PANTHER" id="PTHR43214">
    <property type="entry name" value="TWO-COMPONENT RESPONSE REGULATOR"/>
    <property type="match status" value="1"/>
</dbReference>
<organism evidence="6 7">
    <name type="scientific">Achromobacter anxifer</name>
    <dbReference type="NCBI Taxonomy" id="1287737"/>
    <lineage>
        <taxon>Bacteria</taxon>
        <taxon>Pseudomonadati</taxon>
        <taxon>Pseudomonadota</taxon>
        <taxon>Betaproteobacteria</taxon>
        <taxon>Burkholderiales</taxon>
        <taxon>Alcaligenaceae</taxon>
        <taxon>Achromobacter</taxon>
    </lineage>
</organism>
<name>A0A6S7DPW4_9BURK</name>
<evidence type="ECO:0000256" key="3">
    <source>
        <dbReference type="PROSITE-ProRule" id="PRU00169"/>
    </source>
</evidence>
<evidence type="ECO:0000313" key="7">
    <source>
        <dbReference type="Proteomes" id="UP000494117"/>
    </source>
</evidence>
<evidence type="ECO:0000259" key="5">
    <source>
        <dbReference type="PROSITE" id="PS50110"/>
    </source>
</evidence>
<protein>
    <submittedName>
        <fullName evidence="6">Transcriptional regulatory protein DegU</fullName>
    </submittedName>
</protein>
<dbReference type="SUPFAM" id="SSF52172">
    <property type="entry name" value="CheY-like"/>
    <property type="match status" value="1"/>
</dbReference>